<reference evidence="3" key="1">
    <citation type="submission" date="2022-10" db="UniProtKB">
        <authorList>
            <consortium name="EnsemblMetazoa"/>
        </authorList>
    </citation>
    <scope>IDENTIFICATION</scope>
</reference>
<feature type="region of interest" description="Disordered" evidence="2">
    <location>
        <begin position="268"/>
        <end position="287"/>
    </location>
</feature>
<feature type="coiled-coil region" evidence="1">
    <location>
        <begin position="450"/>
        <end position="477"/>
    </location>
</feature>
<name>A0A905R0Q9_RHOPR</name>
<protein>
    <submittedName>
        <fullName evidence="3">Uncharacterized protein</fullName>
    </submittedName>
</protein>
<dbReference type="Proteomes" id="UP000015103">
    <property type="component" value="Unassembled WGS sequence"/>
</dbReference>
<evidence type="ECO:0000256" key="1">
    <source>
        <dbReference type="SAM" id="Coils"/>
    </source>
</evidence>
<feature type="region of interest" description="Disordered" evidence="2">
    <location>
        <begin position="420"/>
        <end position="441"/>
    </location>
</feature>
<dbReference type="PANTHER" id="PTHR21847:SF1">
    <property type="entry name" value="EF-HAND CALCIUM-BINDING DOMAIN-CONTAINING PROTEIN 10"/>
    <property type="match status" value="1"/>
</dbReference>
<evidence type="ECO:0000313" key="4">
    <source>
        <dbReference type="Proteomes" id="UP000015103"/>
    </source>
</evidence>
<dbReference type="PANTHER" id="PTHR21847">
    <property type="entry name" value="EF-HAND CALCIUM-BINDING DOMAIN-CONTAINING PROTEIN 10"/>
    <property type="match status" value="1"/>
</dbReference>
<keyword evidence="4" id="KW-1185">Reference proteome</keyword>
<dbReference type="InterPro" id="IPR039879">
    <property type="entry name" value="EFC10"/>
</dbReference>
<dbReference type="EnsemblMetazoa" id="RPRC017755-RA">
    <property type="protein sequence ID" value="RPRC017755-PA"/>
    <property type="gene ID" value="RPRC017755"/>
</dbReference>
<dbReference type="AlphaFoldDB" id="A0A905R0Q9"/>
<keyword evidence="1" id="KW-0175">Coiled coil</keyword>
<accession>A0A905R0Q9</accession>
<proteinExistence type="predicted"/>
<evidence type="ECO:0000256" key="2">
    <source>
        <dbReference type="SAM" id="MobiDB-lite"/>
    </source>
</evidence>
<organism evidence="3 4">
    <name type="scientific">Rhodnius prolixus</name>
    <name type="common">Triatomid bug</name>
    <dbReference type="NCBI Taxonomy" id="13249"/>
    <lineage>
        <taxon>Eukaryota</taxon>
        <taxon>Metazoa</taxon>
        <taxon>Ecdysozoa</taxon>
        <taxon>Arthropoda</taxon>
        <taxon>Hexapoda</taxon>
        <taxon>Insecta</taxon>
        <taxon>Pterygota</taxon>
        <taxon>Neoptera</taxon>
        <taxon>Paraneoptera</taxon>
        <taxon>Hemiptera</taxon>
        <taxon>Heteroptera</taxon>
        <taxon>Panheteroptera</taxon>
        <taxon>Cimicomorpha</taxon>
        <taxon>Reduviidae</taxon>
        <taxon>Triatominae</taxon>
        <taxon>Rhodnius</taxon>
    </lineage>
</organism>
<evidence type="ECO:0000313" key="3">
    <source>
        <dbReference type="EnsemblMetazoa" id="RPRC017755-PA"/>
    </source>
</evidence>
<sequence>MSDSATQMNGDIKYSKLVGEEEEKYPYWMGYEFGEEGVDGEELARSLKKSESTLRSTTIHNYSISPDTSYLTLPEQSIEFDQVKITPTEQIPPEHKPIKEGKKTKIYRKPLKGKMEVEGIRYFKQHKIMDFLSFLMKHVLVKQPDNVTIFLIELLDECIMFRGGISNAPTLFQDRHLISMYHAFDPLNVGYISSKQYKVAMTTLGVTEYPPLGEQQKCKKDCNNIFKPSERRIRKDDFLRIAKMSLNEQLLDMLVVPAPSEEMTDYSPYSLRETDGTVTPEPTPTPTPTLKLKIQLASESEEKIIGEDDEYMMDEYVFGEDEYPREKKISTLAAVWEEQLVKEAPKEKPEIYNLQEHPQLKVKIYHEKPMVTEFIDMVEPAPKLPLKEAELPPMYFTHLDEGYRLEEHSERLISKEPLPPSEMLVKPKKEGKPLISSHSKGWTKPDRHFMKTLDKLKSEARKKLEQAKIDADLLKQKQDVSQKQKLLKEDLSEFSGHLGVTSQFFLPESGELEE</sequence>
<dbReference type="EMBL" id="ACPB03000252">
    <property type="status" value="NOT_ANNOTATED_CDS"/>
    <property type="molecule type" value="Genomic_DNA"/>
</dbReference>